<name>A0A857J459_9BURK</name>
<dbReference type="Pfam" id="PF14384">
    <property type="entry name" value="BrnA_antitoxin"/>
    <property type="match status" value="1"/>
</dbReference>
<protein>
    <recommendedName>
        <fullName evidence="4">BrnA antitoxin family protein</fullName>
    </recommendedName>
</protein>
<organism evidence="2 3">
    <name type="scientific">Xylophilus rhododendri</name>
    <dbReference type="NCBI Taxonomy" id="2697032"/>
    <lineage>
        <taxon>Bacteria</taxon>
        <taxon>Pseudomonadati</taxon>
        <taxon>Pseudomonadota</taxon>
        <taxon>Betaproteobacteria</taxon>
        <taxon>Burkholderiales</taxon>
        <taxon>Xylophilus</taxon>
    </lineage>
</organism>
<sequence length="115" mass="12819">MQKLKTRSGRTIVLPTDEEDRQINAGIAADPDTEELGEDFFKRARPAREVLPAAVFEQLVALKRPRGRPVGSVSPNTKKLVSIRLDPEVIAAARASGEGWQTRVNEILRREFLKA</sequence>
<reference evidence="2 3" key="1">
    <citation type="submission" date="2020-01" db="EMBL/GenBank/DDBJ databases">
        <title>Genome sequencing of strain KACC 21265.</title>
        <authorList>
            <person name="Heo J."/>
            <person name="Kim S.-J."/>
            <person name="Kim J.-S."/>
            <person name="Hong S.-B."/>
            <person name="Kwon S.-W."/>
        </authorList>
    </citation>
    <scope>NUCLEOTIDE SEQUENCE [LARGE SCALE GENOMIC DNA]</scope>
    <source>
        <strain evidence="2 3">KACC 21265</strain>
    </source>
</reference>
<feature type="region of interest" description="Disordered" evidence="1">
    <location>
        <begin position="1"/>
        <end position="26"/>
    </location>
</feature>
<evidence type="ECO:0000313" key="3">
    <source>
        <dbReference type="Proteomes" id="UP000464787"/>
    </source>
</evidence>
<dbReference type="EMBL" id="CP047650">
    <property type="protein sequence ID" value="QHI97645.1"/>
    <property type="molecule type" value="Genomic_DNA"/>
</dbReference>
<keyword evidence="3" id="KW-1185">Reference proteome</keyword>
<gene>
    <name evidence="2" type="ORF">GT347_06365</name>
</gene>
<dbReference type="AlphaFoldDB" id="A0A857J459"/>
<evidence type="ECO:0000256" key="1">
    <source>
        <dbReference type="SAM" id="MobiDB-lite"/>
    </source>
</evidence>
<accession>A0A857J459</accession>
<dbReference type="Proteomes" id="UP000464787">
    <property type="component" value="Chromosome"/>
</dbReference>
<dbReference type="InterPro" id="IPR025528">
    <property type="entry name" value="BrnA_antitoxin"/>
</dbReference>
<evidence type="ECO:0000313" key="2">
    <source>
        <dbReference type="EMBL" id="QHI97645.1"/>
    </source>
</evidence>
<dbReference type="RefSeq" id="WP_160551163.1">
    <property type="nucleotide sequence ID" value="NZ_CP047650.1"/>
</dbReference>
<proteinExistence type="predicted"/>
<dbReference type="KEGG" id="xyk:GT347_06365"/>
<evidence type="ECO:0008006" key="4">
    <source>
        <dbReference type="Google" id="ProtNLM"/>
    </source>
</evidence>